<dbReference type="InterPro" id="IPR011962">
    <property type="entry name" value="dCTP_deaminase"/>
</dbReference>
<dbReference type="OrthoDB" id="9780956at2"/>
<dbReference type="InterPro" id="IPR036157">
    <property type="entry name" value="dUTPase-like_sf"/>
</dbReference>
<evidence type="ECO:0000256" key="1">
    <source>
        <dbReference type="ARBA" id="ARBA00023080"/>
    </source>
</evidence>
<evidence type="ECO:0000313" key="2">
    <source>
        <dbReference type="EMBL" id="GLW58730.1"/>
    </source>
</evidence>
<evidence type="ECO:0000313" key="3">
    <source>
        <dbReference type="Proteomes" id="UP001165143"/>
    </source>
</evidence>
<dbReference type="Gene3D" id="2.70.40.10">
    <property type="match status" value="1"/>
</dbReference>
<dbReference type="AlphaFoldDB" id="A0A9W6PLZ2"/>
<reference evidence="2" key="1">
    <citation type="submission" date="2023-02" db="EMBL/GenBank/DDBJ databases">
        <title>Kitasatospora phosalacinea NBRC 14362.</title>
        <authorList>
            <person name="Ichikawa N."/>
            <person name="Sato H."/>
            <person name="Tonouchi N."/>
        </authorList>
    </citation>
    <scope>NUCLEOTIDE SEQUENCE</scope>
    <source>
        <strain evidence="2">NBRC 14362</strain>
    </source>
</reference>
<dbReference type="Pfam" id="PF22769">
    <property type="entry name" value="DCD"/>
    <property type="match status" value="1"/>
</dbReference>
<dbReference type="EMBL" id="BSRX01000058">
    <property type="protein sequence ID" value="GLW58730.1"/>
    <property type="molecule type" value="Genomic_DNA"/>
</dbReference>
<gene>
    <name evidence="2" type="ORF">Kpho01_67410</name>
</gene>
<dbReference type="PANTHER" id="PTHR42680:SF3">
    <property type="entry name" value="DCTP DEAMINASE"/>
    <property type="match status" value="1"/>
</dbReference>
<protein>
    <submittedName>
        <fullName evidence="2">Deoxycytidine triphosphate deaminase</fullName>
    </submittedName>
</protein>
<dbReference type="Proteomes" id="UP001165143">
    <property type="component" value="Unassembled WGS sequence"/>
</dbReference>
<dbReference type="SUPFAM" id="SSF51283">
    <property type="entry name" value="dUTPase-like"/>
    <property type="match status" value="1"/>
</dbReference>
<dbReference type="GO" id="GO:0006229">
    <property type="term" value="P:dUTP biosynthetic process"/>
    <property type="evidence" value="ECO:0007669"/>
    <property type="project" value="InterPro"/>
</dbReference>
<dbReference type="GO" id="GO:0008829">
    <property type="term" value="F:dCTP deaminase activity"/>
    <property type="evidence" value="ECO:0007669"/>
    <property type="project" value="InterPro"/>
</dbReference>
<accession>A0A9W6PLZ2</accession>
<dbReference type="RefSeq" id="WP_033254564.1">
    <property type="nucleotide sequence ID" value="NZ_BSRX01000058.1"/>
</dbReference>
<organism evidence="2 3">
    <name type="scientific">Kitasatospora phosalacinea</name>
    <dbReference type="NCBI Taxonomy" id="2065"/>
    <lineage>
        <taxon>Bacteria</taxon>
        <taxon>Bacillati</taxon>
        <taxon>Actinomycetota</taxon>
        <taxon>Actinomycetes</taxon>
        <taxon>Kitasatosporales</taxon>
        <taxon>Streptomycetaceae</taxon>
        <taxon>Kitasatospora</taxon>
    </lineage>
</organism>
<sequence length="184" mass="19749">MILTGPAIAAAVRAGQITIEPFLPQYTNPNSHGYRLGETLKVFTRTPVDPRTSPPTRTITIPARGYRLRPGRVYLGSTVERIGSDRFVTSLIGRSSVGRLGLFTQISADLAQLGAVHRWTLEIVVTQPLRVYAGMVIGQVSFWDAVGDHMPYGGYYGTLSDPAPFAPHALAGSAAVPFPEVSAA</sequence>
<proteinExistence type="predicted"/>
<dbReference type="PANTHER" id="PTHR42680">
    <property type="entry name" value="DCTP DEAMINASE"/>
    <property type="match status" value="1"/>
</dbReference>
<dbReference type="GO" id="GO:0015949">
    <property type="term" value="P:nucleobase-containing small molecule interconversion"/>
    <property type="evidence" value="ECO:0007669"/>
    <property type="project" value="TreeGrafter"/>
</dbReference>
<comment type="caution">
    <text evidence="2">The sequence shown here is derived from an EMBL/GenBank/DDBJ whole genome shotgun (WGS) entry which is preliminary data.</text>
</comment>
<name>A0A9W6PLZ2_9ACTN</name>
<keyword evidence="1" id="KW-0546">Nucleotide metabolism</keyword>